<organism evidence="11 12">
    <name type="scientific">Turicibacter sanguinis</name>
    <dbReference type="NCBI Taxonomy" id="154288"/>
    <lineage>
        <taxon>Bacteria</taxon>
        <taxon>Bacillati</taxon>
        <taxon>Bacillota</taxon>
        <taxon>Erysipelotrichia</taxon>
        <taxon>Erysipelotrichales</taxon>
        <taxon>Turicibacteraceae</taxon>
        <taxon>Turicibacter</taxon>
    </lineage>
</organism>
<dbReference type="GO" id="GO:0045302">
    <property type="term" value="F:choloylglycine hydrolase activity"/>
    <property type="evidence" value="ECO:0007669"/>
    <property type="project" value="UniProtKB-EC"/>
</dbReference>
<evidence type="ECO:0000256" key="5">
    <source>
        <dbReference type="ARBA" id="ARBA00044769"/>
    </source>
</evidence>
<dbReference type="Pfam" id="PF02275">
    <property type="entry name" value="CBAH"/>
    <property type="match status" value="1"/>
</dbReference>
<dbReference type="InterPro" id="IPR029132">
    <property type="entry name" value="CBAH/NAAA_C"/>
</dbReference>
<comment type="catalytic activity">
    <reaction evidence="9">
        <text>taurodeoxycholate + H2O = deoxycholate + taurine</text>
        <dbReference type="Rhea" id="RHEA:47556"/>
        <dbReference type="ChEBI" id="CHEBI:15377"/>
        <dbReference type="ChEBI" id="CHEBI:23614"/>
        <dbReference type="ChEBI" id="CHEBI:36261"/>
        <dbReference type="ChEBI" id="CHEBI:507393"/>
    </reaction>
    <physiologicalReaction direction="left-to-right" evidence="9">
        <dbReference type="Rhea" id="RHEA:47557"/>
    </physiologicalReaction>
</comment>
<comment type="caution">
    <text evidence="11">The sequence shown here is derived from an EMBL/GenBank/DDBJ whole genome shotgun (WGS) entry which is preliminary data.</text>
</comment>
<dbReference type="EC" id="3.5.1.24" evidence="5"/>
<dbReference type="CDD" id="cd00542">
    <property type="entry name" value="Ntn_PVA"/>
    <property type="match status" value="1"/>
</dbReference>
<evidence type="ECO:0000256" key="6">
    <source>
        <dbReference type="ARBA" id="ARBA00044804"/>
    </source>
</evidence>
<evidence type="ECO:0000256" key="3">
    <source>
        <dbReference type="ARBA" id="ARBA00022801"/>
    </source>
</evidence>
<dbReference type="AlphaFoldDB" id="A0A9X4XCE6"/>
<dbReference type="Gene3D" id="3.60.60.10">
    <property type="entry name" value="Penicillin V Acylase, Chain A"/>
    <property type="match status" value="1"/>
</dbReference>
<dbReference type="InterPro" id="IPR052193">
    <property type="entry name" value="Peptidase_C59"/>
</dbReference>
<evidence type="ECO:0000256" key="8">
    <source>
        <dbReference type="ARBA" id="ARBA00047285"/>
    </source>
</evidence>
<dbReference type="NCBIfam" id="NF038245">
    <property type="entry name" value="bile_salt_hydro"/>
    <property type="match status" value="1"/>
</dbReference>
<gene>
    <name evidence="11" type="ORF">GMA92_01075</name>
</gene>
<evidence type="ECO:0000259" key="10">
    <source>
        <dbReference type="Pfam" id="PF02275"/>
    </source>
</evidence>
<dbReference type="GO" id="GO:0006629">
    <property type="term" value="P:lipid metabolic process"/>
    <property type="evidence" value="ECO:0007669"/>
    <property type="project" value="UniProtKB-KW"/>
</dbReference>
<dbReference type="PANTHER" id="PTHR35527">
    <property type="entry name" value="CHOLOYLGLYCINE HYDROLASE"/>
    <property type="match status" value="1"/>
</dbReference>
<evidence type="ECO:0000256" key="2">
    <source>
        <dbReference type="ARBA" id="ARBA00006625"/>
    </source>
</evidence>
<comment type="catalytic activity">
    <reaction evidence="8">
        <text>cholate + taurine = taurocholate + H2O</text>
        <dbReference type="Rhea" id="RHEA:47108"/>
        <dbReference type="ChEBI" id="CHEBI:15377"/>
        <dbReference type="ChEBI" id="CHEBI:29747"/>
        <dbReference type="ChEBI" id="CHEBI:36257"/>
        <dbReference type="ChEBI" id="CHEBI:507393"/>
    </reaction>
    <physiologicalReaction direction="right-to-left" evidence="8">
        <dbReference type="Rhea" id="RHEA:47110"/>
    </physiologicalReaction>
</comment>
<dbReference type="InterPro" id="IPR029055">
    <property type="entry name" value="Ntn_hydrolases_N"/>
</dbReference>
<keyword evidence="4" id="KW-0443">Lipid metabolism</keyword>
<protein>
    <recommendedName>
        <fullName evidence="5">choloylglycine hydrolase</fullName>
        <ecNumber evidence="5">3.5.1.24</ecNumber>
    </recommendedName>
    <alternativeName>
        <fullName evidence="6">Bile salt hydrolase</fullName>
    </alternativeName>
    <alternativeName>
        <fullName evidence="7">Choloylglycine hydrolase</fullName>
    </alternativeName>
</protein>
<proteinExistence type="inferred from homology"/>
<keyword evidence="3 11" id="KW-0378">Hydrolase</keyword>
<sequence>MSSKLMFYFNRKMGLKNMCTGLSLVTKDNKHLFGRNLDVPATYGQAVHIVPRNYDWFNIVSDETYTSKYACIGMGIVVDRLPLLFDAVNEKGLAGAGLNFTHFAKFNEKAVDGKTNISGSTFLYWALSNFSNLDELKEALKQLIITNIPVKEGLPVAGLHWMFTDLSGKSIVIEYMEDGMHVYDNPVGALTNDPTFPWHLTNLCQYVTLDTKTPAPKQFGEYVAKPFGHGLNMCGIPGDASPAARFVRTVYFRDTVVEADDEVSGVSAFFQVLTGVTVIKGSEIDQNGDMNYTVYKSCMCQESGTYYYTDYKNRRISAVCLSKADLDGKEIISFEYQGKQDILFQN</sequence>
<evidence type="ECO:0000313" key="11">
    <source>
        <dbReference type="EMBL" id="MTK20027.1"/>
    </source>
</evidence>
<feature type="domain" description="Choloylglycine hydrolase/NAAA C-terminal" evidence="10">
    <location>
        <begin position="19"/>
        <end position="333"/>
    </location>
</feature>
<dbReference type="RefSeq" id="WP_006784170.1">
    <property type="nucleotide sequence ID" value="NZ_JAMQUV010000001.1"/>
</dbReference>
<evidence type="ECO:0000313" key="12">
    <source>
        <dbReference type="Proteomes" id="UP000487649"/>
    </source>
</evidence>
<dbReference type="InterPro" id="IPR047711">
    <property type="entry name" value="CBAH"/>
</dbReference>
<evidence type="ECO:0000256" key="7">
    <source>
        <dbReference type="ARBA" id="ARBA00044806"/>
    </source>
</evidence>
<dbReference type="Proteomes" id="UP000487649">
    <property type="component" value="Unassembled WGS sequence"/>
</dbReference>
<evidence type="ECO:0000256" key="4">
    <source>
        <dbReference type="ARBA" id="ARBA00023098"/>
    </source>
</evidence>
<comment type="pathway">
    <text evidence="1">Lipid metabolism; bile acid biosynthesis.</text>
</comment>
<accession>A0A9X4XCE6</accession>
<dbReference type="EMBL" id="WMQE01000002">
    <property type="protein sequence ID" value="MTK20027.1"/>
    <property type="molecule type" value="Genomic_DNA"/>
</dbReference>
<comment type="similarity">
    <text evidence="2">Belongs to the peptidase C59 family.</text>
</comment>
<reference evidence="11 12" key="1">
    <citation type="journal article" date="2019" name="Nat. Med.">
        <title>A library of human gut bacterial isolates paired with longitudinal multiomics data enables mechanistic microbiome research.</title>
        <authorList>
            <person name="Poyet M."/>
            <person name="Groussin M."/>
            <person name="Gibbons S.M."/>
            <person name="Avila-Pacheco J."/>
            <person name="Jiang X."/>
            <person name="Kearney S.M."/>
            <person name="Perrotta A.R."/>
            <person name="Berdy B."/>
            <person name="Zhao S."/>
            <person name="Lieberman T.D."/>
            <person name="Swanson P.K."/>
            <person name="Smith M."/>
            <person name="Roesemann S."/>
            <person name="Alexander J.E."/>
            <person name="Rich S.A."/>
            <person name="Livny J."/>
            <person name="Vlamakis H."/>
            <person name="Clish C."/>
            <person name="Bullock K."/>
            <person name="Deik A."/>
            <person name="Scott J."/>
            <person name="Pierce K.A."/>
            <person name="Xavier R.J."/>
            <person name="Alm E.J."/>
        </authorList>
    </citation>
    <scope>NUCLEOTIDE SEQUENCE [LARGE SCALE GENOMIC DNA]</scope>
    <source>
        <strain evidence="11 12">BIOML-A198</strain>
    </source>
</reference>
<dbReference type="PANTHER" id="PTHR35527:SF2">
    <property type="entry name" value="HYDROLASE"/>
    <property type="match status" value="1"/>
</dbReference>
<evidence type="ECO:0000256" key="9">
    <source>
        <dbReference type="ARBA" id="ARBA00048897"/>
    </source>
</evidence>
<dbReference type="SUPFAM" id="SSF56235">
    <property type="entry name" value="N-terminal nucleophile aminohydrolases (Ntn hydrolases)"/>
    <property type="match status" value="1"/>
</dbReference>
<name>A0A9X4XCE6_9FIRM</name>
<evidence type="ECO:0000256" key="1">
    <source>
        <dbReference type="ARBA" id="ARBA00004860"/>
    </source>
</evidence>